<protein>
    <submittedName>
        <fullName evidence="3">LytTR family transcriptional regulator</fullName>
    </submittedName>
</protein>
<dbReference type="SMART" id="SM00850">
    <property type="entry name" value="LytTR"/>
    <property type="match status" value="1"/>
</dbReference>
<evidence type="ECO:0000259" key="2">
    <source>
        <dbReference type="PROSITE" id="PS50930"/>
    </source>
</evidence>
<proteinExistence type="predicted"/>
<sequence length="295" mass="34549">MNYRALNWLKQKFPQNYILRKPFIGIIIVAVFCYLFTILYKPRHTNSSDPFSYEVTMAIYLFALMPPLYITIRALKLLPVFKSKEHWTLLKELGFPLILFLILGVWNYFFGFIMENTEGRWNIYTFLDSVRSTLITGTLPYFLFTIQNSRYLLSASTCDPNENNHINETSELIHINSKLKKGDIRFDPESFLYAESNGNYVIFYFLKNDKIEKEMVRNSIGDIESQLSEMPYLMRIHRAFIVNLKKVTLKKGNSSGYRLQLVGTDSELPVSRQHVANYDQEEQKLKKSQLAIPTN</sequence>
<evidence type="ECO:0000313" key="4">
    <source>
        <dbReference type="Proteomes" id="UP000289703"/>
    </source>
</evidence>
<dbReference type="InterPro" id="IPR007492">
    <property type="entry name" value="LytTR_DNA-bd_dom"/>
</dbReference>
<keyword evidence="4" id="KW-1185">Reference proteome</keyword>
<reference evidence="3 4" key="1">
    <citation type="submission" date="2019-01" db="EMBL/GenBank/DDBJ databases">
        <title>Ancylomarina salipaludis sp. nov., isolated from a salt marsh.</title>
        <authorList>
            <person name="Yoon J.-H."/>
        </authorList>
    </citation>
    <scope>NUCLEOTIDE SEQUENCE [LARGE SCALE GENOMIC DNA]</scope>
    <source>
        <strain evidence="3 4">SHSM-M15</strain>
    </source>
</reference>
<dbReference type="Gene3D" id="2.40.50.1020">
    <property type="entry name" value="LytTr DNA-binding domain"/>
    <property type="match status" value="1"/>
</dbReference>
<dbReference type="RefSeq" id="WP_164977422.1">
    <property type="nucleotide sequence ID" value="NZ_SAXA01000004.1"/>
</dbReference>
<dbReference type="AlphaFoldDB" id="A0A4Q1JMS4"/>
<evidence type="ECO:0000313" key="3">
    <source>
        <dbReference type="EMBL" id="RXQ95889.1"/>
    </source>
</evidence>
<dbReference type="GO" id="GO:0003677">
    <property type="term" value="F:DNA binding"/>
    <property type="evidence" value="ECO:0007669"/>
    <property type="project" value="InterPro"/>
</dbReference>
<feature type="transmembrane region" description="Helical" evidence="1">
    <location>
        <begin position="51"/>
        <end position="72"/>
    </location>
</feature>
<dbReference type="PROSITE" id="PS50930">
    <property type="entry name" value="HTH_LYTTR"/>
    <property type="match status" value="1"/>
</dbReference>
<keyword evidence="1" id="KW-0472">Membrane</keyword>
<evidence type="ECO:0000256" key="1">
    <source>
        <dbReference type="SAM" id="Phobius"/>
    </source>
</evidence>
<dbReference type="Proteomes" id="UP000289703">
    <property type="component" value="Unassembled WGS sequence"/>
</dbReference>
<gene>
    <name evidence="3" type="ORF">EO244_06170</name>
</gene>
<dbReference type="EMBL" id="SAXA01000004">
    <property type="protein sequence ID" value="RXQ95889.1"/>
    <property type="molecule type" value="Genomic_DNA"/>
</dbReference>
<comment type="caution">
    <text evidence="3">The sequence shown here is derived from an EMBL/GenBank/DDBJ whole genome shotgun (WGS) entry which is preliminary data.</text>
</comment>
<accession>A0A4Q1JMS4</accession>
<name>A0A4Q1JMS4_9BACT</name>
<feature type="domain" description="HTH LytTR-type" evidence="2">
    <location>
        <begin position="175"/>
        <end position="276"/>
    </location>
</feature>
<keyword evidence="1" id="KW-1133">Transmembrane helix</keyword>
<feature type="transmembrane region" description="Helical" evidence="1">
    <location>
        <begin position="93"/>
        <end position="111"/>
    </location>
</feature>
<organism evidence="3 4">
    <name type="scientific">Ancylomarina salipaludis</name>
    <dbReference type="NCBI Taxonomy" id="2501299"/>
    <lineage>
        <taxon>Bacteria</taxon>
        <taxon>Pseudomonadati</taxon>
        <taxon>Bacteroidota</taxon>
        <taxon>Bacteroidia</taxon>
        <taxon>Marinilabiliales</taxon>
        <taxon>Marinifilaceae</taxon>
        <taxon>Ancylomarina</taxon>
    </lineage>
</organism>
<keyword evidence="1" id="KW-0812">Transmembrane</keyword>
<dbReference type="Pfam" id="PF04397">
    <property type="entry name" value="LytTR"/>
    <property type="match status" value="1"/>
</dbReference>
<feature type="transmembrane region" description="Helical" evidence="1">
    <location>
        <begin position="21"/>
        <end position="39"/>
    </location>
</feature>